<dbReference type="AlphaFoldDB" id="A0A1I7T224"/>
<keyword evidence="1" id="KW-1133">Transmembrane helix</keyword>
<keyword evidence="2" id="KW-1185">Reference proteome</keyword>
<reference evidence="3" key="1">
    <citation type="submission" date="2016-11" db="UniProtKB">
        <authorList>
            <consortium name="WormBaseParasite"/>
        </authorList>
    </citation>
    <scope>IDENTIFICATION</scope>
</reference>
<dbReference type="InterPro" id="IPR019423">
    <property type="entry name" value="7TM_GPCR_serpentine_rcpt_Srj"/>
</dbReference>
<proteinExistence type="predicted"/>
<feature type="transmembrane region" description="Helical" evidence="1">
    <location>
        <begin position="74"/>
        <end position="95"/>
    </location>
</feature>
<dbReference type="WBParaSite" id="Csp11.Scaffold472.g1670.t1">
    <property type="protein sequence ID" value="Csp11.Scaffold472.g1670.t1"/>
    <property type="gene ID" value="Csp11.Scaffold472.g1670"/>
</dbReference>
<accession>A0A1I7T224</accession>
<dbReference type="Pfam" id="PF10319">
    <property type="entry name" value="7TM_GPCR_Srj"/>
    <property type="match status" value="1"/>
</dbReference>
<evidence type="ECO:0000313" key="2">
    <source>
        <dbReference type="Proteomes" id="UP000095282"/>
    </source>
</evidence>
<keyword evidence="1" id="KW-0472">Membrane</keyword>
<dbReference type="eggNOG" id="ENOG502TGGR">
    <property type="taxonomic scope" value="Eukaryota"/>
</dbReference>
<protein>
    <submittedName>
        <fullName evidence="3">G_PROTEIN_RECEP_F1_2 domain-containing protein</fullName>
    </submittedName>
</protein>
<organism evidence="2 3">
    <name type="scientific">Caenorhabditis tropicalis</name>
    <dbReference type="NCBI Taxonomy" id="1561998"/>
    <lineage>
        <taxon>Eukaryota</taxon>
        <taxon>Metazoa</taxon>
        <taxon>Ecdysozoa</taxon>
        <taxon>Nematoda</taxon>
        <taxon>Chromadorea</taxon>
        <taxon>Rhabditida</taxon>
        <taxon>Rhabditina</taxon>
        <taxon>Rhabditomorpha</taxon>
        <taxon>Rhabditoidea</taxon>
        <taxon>Rhabditidae</taxon>
        <taxon>Peloderinae</taxon>
        <taxon>Caenorhabditis</taxon>
    </lineage>
</organism>
<dbReference type="Proteomes" id="UP000095282">
    <property type="component" value="Unplaced"/>
</dbReference>
<sequence length="123" mass="14060">MTISAGVFFLYTSAWHANCFFLGSANLEVRKYIRQDFKNIFGVDSIDVNMVASLYNKGTKYTVTRAWSINYVEVIALGAFVFCDPIAIVICLPVFRRRVMCQKKQLKRDDLPKTVEATVTYNI</sequence>
<evidence type="ECO:0000313" key="3">
    <source>
        <dbReference type="WBParaSite" id="Csp11.Scaffold472.g1670.t1"/>
    </source>
</evidence>
<evidence type="ECO:0000256" key="1">
    <source>
        <dbReference type="SAM" id="Phobius"/>
    </source>
</evidence>
<name>A0A1I7T224_9PELO</name>
<keyword evidence="1" id="KW-0812">Transmembrane</keyword>